<evidence type="ECO:0000256" key="1">
    <source>
        <dbReference type="SAM" id="MobiDB-lite"/>
    </source>
</evidence>
<dbReference type="AlphaFoldDB" id="A0A9P5MPS4"/>
<reference evidence="2" key="2">
    <citation type="journal article" date="2020" name="Nat. Commun.">
        <title>Large-scale genome sequencing of mycorrhizal fungi provides insights into the early evolution of symbiotic traits.</title>
        <authorList>
            <person name="Miyauchi S."/>
            <person name="Kiss E."/>
            <person name="Kuo A."/>
            <person name="Drula E."/>
            <person name="Kohler A."/>
            <person name="Sanchez-Garcia M."/>
            <person name="Morin E."/>
            <person name="Andreopoulos B."/>
            <person name="Barry K.W."/>
            <person name="Bonito G."/>
            <person name="Buee M."/>
            <person name="Carver A."/>
            <person name="Chen C."/>
            <person name="Cichocki N."/>
            <person name="Clum A."/>
            <person name="Culley D."/>
            <person name="Crous P.W."/>
            <person name="Fauchery L."/>
            <person name="Girlanda M."/>
            <person name="Hayes R.D."/>
            <person name="Keri Z."/>
            <person name="LaButti K."/>
            <person name="Lipzen A."/>
            <person name="Lombard V."/>
            <person name="Magnuson J."/>
            <person name="Maillard F."/>
            <person name="Murat C."/>
            <person name="Nolan M."/>
            <person name="Ohm R.A."/>
            <person name="Pangilinan J."/>
            <person name="Pereira M.F."/>
            <person name="Perotto S."/>
            <person name="Peter M."/>
            <person name="Pfister S."/>
            <person name="Riley R."/>
            <person name="Sitrit Y."/>
            <person name="Stielow J.B."/>
            <person name="Szollosi G."/>
            <person name="Zifcakova L."/>
            <person name="Stursova M."/>
            <person name="Spatafora J.W."/>
            <person name="Tedersoo L."/>
            <person name="Vaario L.M."/>
            <person name="Yamada A."/>
            <person name="Yan M."/>
            <person name="Wang P."/>
            <person name="Xu J."/>
            <person name="Bruns T."/>
            <person name="Baldrian P."/>
            <person name="Vilgalys R."/>
            <person name="Dunand C."/>
            <person name="Henrissat B."/>
            <person name="Grigoriev I.V."/>
            <person name="Hibbett D."/>
            <person name="Nagy L.G."/>
            <person name="Martin F.M."/>
        </authorList>
    </citation>
    <scope>NUCLEOTIDE SEQUENCE</scope>
    <source>
        <strain evidence="2">Prilba</strain>
    </source>
</reference>
<feature type="region of interest" description="Disordered" evidence="1">
    <location>
        <begin position="87"/>
        <end position="109"/>
    </location>
</feature>
<dbReference type="Proteomes" id="UP000759537">
    <property type="component" value="Unassembled WGS sequence"/>
</dbReference>
<accession>A0A9P5MPS4</accession>
<proteinExistence type="predicted"/>
<dbReference type="EMBL" id="WHVB01000020">
    <property type="protein sequence ID" value="KAF8472385.1"/>
    <property type="molecule type" value="Genomic_DNA"/>
</dbReference>
<reference evidence="2" key="1">
    <citation type="submission" date="2019-10" db="EMBL/GenBank/DDBJ databases">
        <authorList>
            <consortium name="DOE Joint Genome Institute"/>
            <person name="Kuo A."/>
            <person name="Miyauchi S."/>
            <person name="Kiss E."/>
            <person name="Drula E."/>
            <person name="Kohler A."/>
            <person name="Sanchez-Garcia M."/>
            <person name="Andreopoulos B."/>
            <person name="Barry K.W."/>
            <person name="Bonito G."/>
            <person name="Buee M."/>
            <person name="Carver A."/>
            <person name="Chen C."/>
            <person name="Cichocki N."/>
            <person name="Clum A."/>
            <person name="Culley D."/>
            <person name="Crous P.W."/>
            <person name="Fauchery L."/>
            <person name="Girlanda M."/>
            <person name="Hayes R."/>
            <person name="Keri Z."/>
            <person name="LaButti K."/>
            <person name="Lipzen A."/>
            <person name="Lombard V."/>
            <person name="Magnuson J."/>
            <person name="Maillard F."/>
            <person name="Morin E."/>
            <person name="Murat C."/>
            <person name="Nolan M."/>
            <person name="Ohm R."/>
            <person name="Pangilinan J."/>
            <person name="Pereira M."/>
            <person name="Perotto S."/>
            <person name="Peter M."/>
            <person name="Riley R."/>
            <person name="Sitrit Y."/>
            <person name="Stielow B."/>
            <person name="Szollosi G."/>
            <person name="Zifcakova L."/>
            <person name="Stursova M."/>
            <person name="Spatafora J.W."/>
            <person name="Tedersoo L."/>
            <person name="Vaario L.-M."/>
            <person name="Yamada A."/>
            <person name="Yan M."/>
            <person name="Wang P."/>
            <person name="Xu J."/>
            <person name="Bruns T."/>
            <person name="Baldrian P."/>
            <person name="Vilgalys R."/>
            <person name="Henrissat B."/>
            <person name="Grigoriev I.V."/>
            <person name="Hibbett D."/>
            <person name="Nagy L.G."/>
            <person name="Martin F.M."/>
        </authorList>
    </citation>
    <scope>NUCLEOTIDE SEQUENCE</scope>
    <source>
        <strain evidence="2">Prilba</strain>
    </source>
</reference>
<dbReference type="OrthoDB" id="3270241at2759"/>
<comment type="caution">
    <text evidence="2">The sequence shown here is derived from an EMBL/GenBank/DDBJ whole genome shotgun (WGS) entry which is preliminary data.</text>
</comment>
<gene>
    <name evidence="2" type="ORF">DFH94DRAFT_187137</name>
</gene>
<evidence type="ECO:0000313" key="3">
    <source>
        <dbReference type="Proteomes" id="UP000759537"/>
    </source>
</evidence>
<organism evidence="2 3">
    <name type="scientific">Russula ochroleuca</name>
    <dbReference type="NCBI Taxonomy" id="152965"/>
    <lineage>
        <taxon>Eukaryota</taxon>
        <taxon>Fungi</taxon>
        <taxon>Dikarya</taxon>
        <taxon>Basidiomycota</taxon>
        <taxon>Agaricomycotina</taxon>
        <taxon>Agaricomycetes</taxon>
        <taxon>Russulales</taxon>
        <taxon>Russulaceae</taxon>
        <taxon>Russula</taxon>
    </lineage>
</organism>
<sequence length="219" mass="24239">MSSLHSCHWDWCRYTTVLHDDFVEHVISTHIDKAEPVKRADISLIRHVEQGTSGHSGGSGQLFARCRYLIAIDSFVGSILNMEAAGARSKAPQSESTANDPVPSGPETINAALSFTSGSTFILPLSQQKQDTTTSDGSQGQSGISQLNLQTQATYKSQGFDYLRTSRLIYPSLILIINCVTQHPPMRLVTEEPTTSRYRPCNSYPDPRVFFRSLVRCTK</sequence>
<evidence type="ECO:0000313" key="2">
    <source>
        <dbReference type="EMBL" id="KAF8472385.1"/>
    </source>
</evidence>
<protein>
    <submittedName>
        <fullName evidence="2">Uncharacterized protein</fullName>
    </submittedName>
</protein>
<keyword evidence="3" id="KW-1185">Reference proteome</keyword>
<name>A0A9P5MPS4_9AGAM</name>